<dbReference type="InterPro" id="IPR050272">
    <property type="entry name" value="Isochorismatase-like_hydrls"/>
</dbReference>
<proteinExistence type="predicted"/>
<reference evidence="4" key="1">
    <citation type="journal article" date="2019" name="Int. J. Syst. Evol. Microbiol.">
        <title>The Global Catalogue of Microorganisms (GCM) 10K type strain sequencing project: providing services to taxonomists for standard genome sequencing and annotation.</title>
        <authorList>
            <consortium name="The Broad Institute Genomics Platform"/>
            <consortium name="The Broad Institute Genome Sequencing Center for Infectious Disease"/>
            <person name="Wu L."/>
            <person name="Ma J."/>
        </authorList>
    </citation>
    <scope>NUCLEOTIDE SEQUENCE [LARGE SCALE GENOMIC DNA]</scope>
    <source>
        <strain evidence="4">CG52</strain>
    </source>
</reference>
<dbReference type="GO" id="GO:0016787">
    <property type="term" value="F:hydrolase activity"/>
    <property type="evidence" value="ECO:0007669"/>
    <property type="project" value="UniProtKB-KW"/>
</dbReference>
<evidence type="ECO:0000259" key="2">
    <source>
        <dbReference type="Pfam" id="PF00857"/>
    </source>
</evidence>
<organism evidence="3 4">
    <name type="scientific">Rhizobium helianthi</name>
    <dbReference type="NCBI Taxonomy" id="1132695"/>
    <lineage>
        <taxon>Bacteria</taxon>
        <taxon>Pseudomonadati</taxon>
        <taxon>Pseudomonadota</taxon>
        <taxon>Alphaproteobacteria</taxon>
        <taxon>Hyphomicrobiales</taxon>
        <taxon>Rhizobiaceae</taxon>
        <taxon>Rhizobium/Agrobacterium group</taxon>
        <taxon>Rhizobium</taxon>
    </lineage>
</organism>
<dbReference type="CDD" id="cd00431">
    <property type="entry name" value="cysteine_hydrolases"/>
    <property type="match status" value="1"/>
</dbReference>
<gene>
    <name evidence="3" type="ORF">ACFSE1_09245</name>
</gene>
<dbReference type="EMBL" id="JBHUEQ010000015">
    <property type="protein sequence ID" value="MFD1745643.1"/>
    <property type="molecule type" value="Genomic_DNA"/>
</dbReference>
<keyword evidence="4" id="KW-1185">Reference proteome</keyword>
<dbReference type="RefSeq" id="WP_377399690.1">
    <property type="nucleotide sequence ID" value="NZ_JBHUEQ010000015.1"/>
</dbReference>
<dbReference type="Pfam" id="PF00857">
    <property type="entry name" value="Isochorismatase"/>
    <property type="match status" value="1"/>
</dbReference>
<sequence>MKISENWRHLCIDMQRIFAEETPWQVPWMGRVLPQVIEVARHHSERTVFTRFIPPRSAQTAVGAWSDYYRKWWMMTGEHLPPEMLELVPELQSFAPPARIIDKMVYSPWLEGLLAQELARDQVRTLVVSGGETDVCVLSTILGAIDLGFRIVVLSDAVCSGTDETHDAAIDLLAKRFSVQLDLVETEAFLSAQG</sequence>
<feature type="domain" description="Isochorismatase-like" evidence="2">
    <location>
        <begin position="10"/>
        <end position="182"/>
    </location>
</feature>
<comment type="caution">
    <text evidence="3">The sequence shown here is derived from an EMBL/GenBank/DDBJ whole genome shotgun (WGS) entry which is preliminary data.</text>
</comment>
<accession>A0ABW4M2H5</accession>
<evidence type="ECO:0000313" key="3">
    <source>
        <dbReference type="EMBL" id="MFD1745643.1"/>
    </source>
</evidence>
<dbReference type="Gene3D" id="3.40.50.850">
    <property type="entry name" value="Isochorismatase-like"/>
    <property type="match status" value="1"/>
</dbReference>
<dbReference type="InterPro" id="IPR000868">
    <property type="entry name" value="Isochorismatase-like_dom"/>
</dbReference>
<dbReference type="SUPFAM" id="SSF52499">
    <property type="entry name" value="Isochorismatase-like hydrolases"/>
    <property type="match status" value="1"/>
</dbReference>
<dbReference type="InterPro" id="IPR036380">
    <property type="entry name" value="Isochorismatase-like_sf"/>
</dbReference>
<protein>
    <submittedName>
        <fullName evidence="3">Cysteine hydrolase family protein</fullName>
    </submittedName>
</protein>
<name>A0ABW4M2H5_9HYPH</name>
<dbReference type="Proteomes" id="UP001597322">
    <property type="component" value="Unassembled WGS sequence"/>
</dbReference>
<keyword evidence="1 3" id="KW-0378">Hydrolase</keyword>
<dbReference type="PANTHER" id="PTHR43540">
    <property type="entry name" value="PEROXYUREIDOACRYLATE/UREIDOACRYLATE AMIDOHYDROLASE-RELATED"/>
    <property type="match status" value="1"/>
</dbReference>
<dbReference type="PANTHER" id="PTHR43540:SF6">
    <property type="entry name" value="ISOCHORISMATASE-LIKE DOMAIN-CONTAINING PROTEIN"/>
    <property type="match status" value="1"/>
</dbReference>
<evidence type="ECO:0000256" key="1">
    <source>
        <dbReference type="ARBA" id="ARBA00022801"/>
    </source>
</evidence>
<evidence type="ECO:0000313" key="4">
    <source>
        <dbReference type="Proteomes" id="UP001597322"/>
    </source>
</evidence>